<dbReference type="PANTHER" id="PTHR47723:SF19">
    <property type="entry name" value="POLYNUCLEOTIDYL TRANSFERASE, RIBONUCLEASE H-LIKE SUPERFAMILY PROTEIN"/>
    <property type="match status" value="1"/>
</dbReference>
<evidence type="ECO:0000313" key="2">
    <source>
        <dbReference type="EMBL" id="KAK8593330.1"/>
    </source>
</evidence>
<feature type="domain" description="RNase H type-1" evidence="1">
    <location>
        <begin position="2"/>
        <end position="84"/>
    </location>
</feature>
<sequence length="144" mass="15871">MGSVGGVIHGPTGEWIIGYTKQIGHVSPLQAELWSILVGLEVAWSMGVEQLQVQTDCKQASTLVLSDSQSSSIPIVRAIRSLPGTLTYFGFHGSATWSPMLCRRLLPYSRTRSYFMNLLLQPFNLCLSVMLMDLSILDMSSHNP</sequence>
<name>A0ABR2G2Q2_9ROSI</name>
<dbReference type="InterPro" id="IPR036397">
    <property type="entry name" value="RNaseH_sf"/>
</dbReference>
<evidence type="ECO:0000259" key="1">
    <source>
        <dbReference type="Pfam" id="PF13456"/>
    </source>
</evidence>
<dbReference type="EMBL" id="JBBPBM010000003">
    <property type="protein sequence ID" value="KAK8593330.1"/>
    <property type="molecule type" value="Genomic_DNA"/>
</dbReference>
<dbReference type="Pfam" id="PF13456">
    <property type="entry name" value="RVT_3"/>
    <property type="match status" value="1"/>
</dbReference>
<dbReference type="InterPro" id="IPR012337">
    <property type="entry name" value="RNaseH-like_sf"/>
</dbReference>
<dbReference type="InterPro" id="IPR002156">
    <property type="entry name" value="RNaseH_domain"/>
</dbReference>
<dbReference type="CDD" id="cd06222">
    <property type="entry name" value="RNase_H_like"/>
    <property type="match status" value="1"/>
</dbReference>
<reference evidence="2 3" key="1">
    <citation type="journal article" date="2024" name="G3 (Bethesda)">
        <title>Genome assembly of Hibiscus sabdariffa L. provides insights into metabolisms of medicinal natural products.</title>
        <authorList>
            <person name="Kim T."/>
        </authorList>
    </citation>
    <scope>NUCLEOTIDE SEQUENCE [LARGE SCALE GENOMIC DNA]</scope>
    <source>
        <strain evidence="2">TK-2024</strain>
        <tissue evidence="2">Old leaves</tissue>
    </source>
</reference>
<dbReference type="PANTHER" id="PTHR47723">
    <property type="entry name" value="OS05G0353850 PROTEIN"/>
    <property type="match status" value="1"/>
</dbReference>
<proteinExistence type="predicted"/>
<comment type="caution">
    <text evidence="2">The sequence shown here is derived from an EMBL/GenBank/DDBJ whole genome shotgun (WGS) entry which is preliminary data.</text>
</comment>
<gene>
    <name evidence="2" type="ORF">V6N12_045413</name>
</gene>
<dbReference type="Gene3D" id="3.30.420.10">
    <property type="entry name" value="Ribonuclease H-like superfamily/Ribonuclease H"/>
    <property type="match status" value="1"/>
</dbReference>
<accession>A0ABR2G2Q2</accession>
<organism evidence="2 3">
    <name type="scientific">Hibiscus sabdariffa</name>
    <name type="common">roselle</name>
    <dbReference type="NCBI Taxonomy" id="183260"/>
    <lineage>
        <taxon>Eukaryota</taxon>
        <taxon>Viridiplantae</taxon>
        <taxon>Streptophyta</taxon>
        <taxon>Embryophyta</taxon>
        <taxon>Tracheophyta</taxon>
        <taxon>Spermatophyta</taxon>
        <taxon>Magnoliopsida</taxon>
        <taxon>eudicotyledons</taxon>
        <taxon>Gunneridae</taxon>
        <taxon>Pentapetalae</taxon>
        <taxon>rosids</taxon>
        <taxon>malvids</taxon>
        <taxon>Malvales</taxon>
        <taxon>Malvaceae</taxon>
        <taxon>Malvoideae</taxon>
        <taxon>Hibiscus</taxon>
    </lineage>
</organism>
<evidence type="ECO:0000313" key="3">
    <source>
        <dbReference type="Proteomes" id="UP001472677"/>
    </source>
</evidence>
<dbReference type="InterPro" id="IPR044730">
    <property type="entry name" value="RNase_H-like_dom_plant"/>
</dbReference>
<protein>
    <recommendedName>
        <fullName evidence="1">RNase H type-1 domain-containing protein</fullName>
    </recommendedName>
</protein>
<dbReference type="SUPFAM" id="SSF53098">
    <property type="entry name" value="Ribonuclease H-like"/>
    <property type="match status" value="1"/>
</dbReference>
<dbReference type="InterPro" id="IPR053151">
    <property type="entry name" value="RNase_H-like"/>
</dbReference>
<dbReference type="Proteomes" id="UP001472677">
    <property type="component" value="Unassembled WGS sequence"/>
</dbReference>
<keyword evidence="3" id="KW-1185">Reference proteome</keyword>